<dbReference type="GO" id="GO:0030170">
    <property type="term" value="F:pyridoxal phosphate binding"/>
    <property type="evidence" value="ECO:0007669"/>
    <property type="project" value="TreeGrafter"/>
</dbReference>
<dbReference type="Gene3D" id="3.40.640.10">
    <property type="entry name" value="Type I PLP-dependent aspartate aminotransferase-like (Major domain)"/>
    <property type="match status" value="1"/>
</dbReference>
<comment type="caution">
    <text evidence="5">The sequence shown here is derived from an EMBL/GenBank/DDBJ whole genome shotgun (WGS) entry which is preliminary data.</text>
</comment>
<keyword evidence="6" id="KW-1185">Reference proteome</keyword>
<dbReference type="RefSeq" id="WP_183615036.1">
    <property type="nucleotide sequence ID" value="NZ_JACICY010000016.1"/>
</dbReference>
<reference evidence="5 6" key="1">
    <citation type="submission" date="2020-08" db="EMBL/GenBank/DDBJ databases">
        <title>Genomic Encyclopedia of Type Strains, Phase IV (KMG-IV): sequencing the most valuable type-strain genomes for metagenomic binning, comparative biology and taxonomic classification.</title>
        <authorList>
            <person name="Goeker M."/>
        </authorList>
    </citation>
    <scope>NUCLEOTIDE SEQUENCE [LARGE SCALE GENOMIC DNA]</scope>
    <source>
        <strain evidence="5 6">DSM 14552</strain>
    </source>
</reference>
<dbReference type="InterPro" id="IPR015424">
    <property type="entry name" value="PyrdxlP-dep_Trfase"/>
</dbReference>
<dbReference type="Gene3D" id="3.90.1150.10">
    <property type="entry name" value="Aspartate Aminotransferase, domain 1"/>
    <property type="match status" value="1"/>
</dbReference>
<comment type="similarity">
    <text evidence="1 4">Belongs to the DegT/DnrJ/EryC1 family.</text>
</comment>
<dbReference type="Proteomes" id="UP000562395">
    <property type="component" value="Unassembled WGS sequence"/>
</dbReference>
<dbReference type="AlphaFoldDB" id="A0A7W6A1M7"/>
<dbReference type="InterPro" id="IPR015421">
    <property type="entry name" value="PyrdxlP-dep_Trfase_major"/>
</dbReference>
<dbReference type="CDD" id="cd00616">
    <property type="entry name" value="AHBA_syn"/>
    <property type="match status" value="1"/>
</dbReference>
<evidence type="ECO:0000256" key="2">
    <source>
        <dbReference type="PIRSR" id="PIRSR000390-1"/>
    </source>
</evidence>
<dbReference type="Pfam" id="PF01041">
    <property type="entry name" value="DegT_DnrJ_EryC1"/>
    <property type="match status" value="1"/>
</dbReference>
<name>A0A7W6A1M7_9SPHN</name>
<sequence length="403" mass="43434">MADRETALHAGIVPIAPVASRWPEYGEDEVAAVTRVLESGRVNALVHGEENRAFEREFAEFVGMPFAIAVANGTVSLEMGLRALGVGPGDEVIVPARSFFATASCVVAAGAQPVFADVQLHSQNIDPVSVARMISSRTRAVLCVHLAGRPCEMDALLTLCSTNGIALIEDCAQAHGATYRGKKVGSFGDCASFSFCTDKIMSTGGEGGMVLFRKEAAWERAMAYKDHGKNPAKLRSPTIVAPGEFRYTHDSFGSNFRLTEMQAAIGRVQLRKLPDWIKQRQANATRLQGLLAGLPGIVVDAVKGCLAPSWYKFYVRVDTAKLPAGMRRGDLLAGLMRLGIQCGSGACPDMSREAAFSNCEPKRDGDLERARELGSTTIMLPIDHLLDDRDMDNIAAAFREVLS</sequence>
<dbReference type="PIRSF" id="PIRSF000390">
    <property type="entry name" value="PLP_StrS"/>
    <property type="match status" value="1"/>
</dbReference>
<keyword evidence="3 4" id="KW-0663">Pyridoxal phosphate</keyword>
<evidence type="ECO:0000313" key="6">
    <source>
        <dbReference type="Proteomes" id="UP000562395"/>
    </source>
</evidence>
<feature type="active site" description="Proton acceptor" evidence="2">
    <location>
        <position position="199"/>
    </location>
</feature>
<evidence type="ECO:0000256" key="3">
    <source>
        <dbReference type="PIRSR" id="PIRSR000390-2"/>
    </source>
</evidence>
<dbReference type="InterPro" id="IPR000653">
    <property type="entry name" value="DegT/StrS_aminotransferase"/>
</dbReference>
<gene>
    <name evidence="5" type="ORF">GGQ88_003860</name>
</gene>
<organism evidence="5 6">
    <name type="scientific">Novosphingobium hassiacum</name>
    <dbReference type="NCBI Taxonomy" id="173676"/>
    <lineage>
        <taxon>Bacteria</taxon>
        <taxon>Pseudomonadati</taxon>
        <taxon>Pseudomonadota</taxon>
        <taxon>Alphaproteobacteria</taxon>
        <taxon>Sphingomonadales</taxon>
        <taxon>Sphingomonadaceae</taxon>
        <taxon>Novosphingobium</taxon>
    </lineage>
</organism>
<dbReference type="PANTHER" id="PTHR30244:SF34">
    <property type="entry name" value="DTDP-4-AMINO-4,6-DIDEOXYGALACTOSE TRANSAMINASE"/>
    <property type="match status" value="1"/>
</dbReference>
<dbReference type="EMBL" id="JACICY010000016">
    <property type="protein sequence ID" value="MBB3862559.1"/>
    <property type="molecule type" value="Genomic_DNA"/>
</dbReference>
<feature type="modified residue" description="N6-(pyridoxal phosphate)lysine" evidence="3">
    <location>
        <position position="199"/>
    </location>
</feature>
<dbReference type="GO" id="GO:0000271">
    <property type="term" value="P:polysaccharide biosynthetic process"/>
    <property type="evidence" value="ECO:0007669"/>
    <property type="project" value="TreeGrafter"/>
</dbReference>
<dbReference type="PANTHER" id="PTHR30244">
    <property type="entry name" value="TRANSAMINASE"/>
    <property type="match status" value="1"/>
</dbReference>
<dbReference type="GO" id="GO:0008483">
    <property type="term" value="F:transaminase activity"/>
    <property type="evidence" value="ECO:0007669"/>
    <property type="project" value="TreeGrafter"/>
</dbReference>
<evidence type="ECO:0000256" key="4">
    <source>
        <dbReference type="RuleBase" id="RU004508"/>
    </source>
</evidence>
<dbReference type="SUPFAM" id="SSF53383">
    <property type="entry name" value="PLP-dependent transferases"/>
    <property type="match status" value="1"/>
</dbReference>
<evidence type="ECO:0000256" key="1">
    <source>
        <dbReference type="ARBA" id="ARBA00037999"/>
    </source>
</evidence>
<dbReference type="InterPro" id="IPR015422">
    <property type="entry name" value="PyrdxlP-dep_Trfase_small"/>
</dbReference>
<accession>A0A7W6A1M7</accession>
<evidence type="ECO:0000313" key="5">
    <source>
        <dbReference type="EMBL" id="MBB3862559.1"/>
    </source>
</evidence>
<protein>
    <submittedName>
        <fullName evidence="5">dTDP-4-amino-4,6-dideoxygalactose transaminase</fullName>
    </submittedName>
</protein>
<proteinExistence type="inferred from homology"/>